<evidence type="ECO:0000313" key="1">
    <source>
        <dbReference type="EMBL" id="CAE0782750.1"/>
    </source>
</evidence>
<accession>A0A7S4F9S2</accession>
<gene>
    <name evidence="1" type="ORF">PCAR00345_LOCUS35452</name>
</gene>
<dbReference type="EMBL" id="HBIZ01055509">
    <property type="protein sequence ID" value="CAE0782750.1"/>
    <property type="molecule type" value="Transcribed_RNA"/>
</dbReference>
<proteinExistence type="predicted"/>
<protein>
    <submittedName>
        <fullName evidence="1">Uncharacterized protein</fullName>
    </submittedName>
</protein>
<organism evidence="1">
    <name type="scientific">Chrysotila carterae</name>
    <name type="common">Marine alga</name>
    <name type="synonym">Syracosphaera carterae</name>
    <dbReference type="NCBI Taxonomy" id="13221"/>
    <lineage>
        <taxon>Eukaryota</taxon>
        <taxon>Haptista</taxon>
        <taxon>Haptophyta</taxon>
        <taxon>Prymnesiophyceae</taxon>
        <taxon>Isochrysidales</taxon>
        <taxon>Isochrysidaceae</taxon>
        <taxon>Chrysotila</taxon>
    </lineage>
</organism>
<sequence>MDLAREKQRMKETAMSLAREEREKELQFQAAIDKAAKEAVVAAASAAAADIKKSKSRRNEAARVHQQAGSSFIKKSDMPFSRACGSVERETCLVDAFFNALRMLGVTASLSKLRDVAIVGE</sequence>
<reference evidence="1" key="1">
    <citation type="submission" date="2021-01" db="EMBL/GenBank/DDBJ databases">
        <authorList>
            <person name="Corre E."/>
            <person name="Pelletier E."/>
            <person name="Niang G."/>
            <person name="Scheremetjew M."/>
            <person name="Finn R."/>
            <person name="Kale V."/>
            <person name="Holt S."/>
            <person name="Cochrane G."/>
            <person name="Meng A."/>
            <person name="Brown T."/>
            <person name="Cohen L."/>
        </authorList>
    </citation>
    <scope>NUCLEOTIDE SEQUENCE</scope>
    <source>
        <strain evidence="1">CCMP645</strain>
    </source>
</reference>
<dbReference type="AlphaFoldDB" id="A0A7S4F9S2"/>
<name>A0A7S4F9S2_CHRCT</name>